<reference evidence="3" key="2">
    <citation type="journal article" date="2019" name="Curr. Biol.">
        <title>Chromatin organization in early land plants reveals an ancestral association between H3K27me3, transposons, and constitutive heterochromatin.</title>
        <authorList>
            <person name="Montgomery S.A."/>
            <person name="Tanizawa Y."/>
            <person name="Galik B."/>
            <person name="Wang N."/>
            <person name="Ito T."/>
            <person name="Mochizuki T."/>
            <person name="Akimcheva S."/>
            <person name="Bowman J."/>
            <person name="Cognat V."/>
            <person name="Drouard L."/>
            <person name="Ekker H."/>
            <person name="Houng S."/>
            <person name="Kohchi T."/>
            <person name="Lin S."/>
            <person name="Liu L.D."/>
            <person name="Nakamura Y."/>
            <person name="Valeeva L.R."/>
            <person name="Shakirov E.V."/>
            <person name="Shippen D.E."/>
            <person name="Wei W."/>
            <person name="Yagura M."/>
            <person name="Yamaoka S."/>
            <person name="Yamato K.T."/>
            <person name="Liu C."/>
            <person name="Berger F."/>
        </authorList>
    </citation>
    <scope>NUCLEOTIDE SEQUENCE [LARGE SCALE GENOMIC DNA]</scope>
    <source>
        <strain evidence="3">Tak-1</strain>
    </source>
</reference>
<evidence type="ECO:0000313" key="4">
    <source>
        <dbReference type="EMBL" id="OAE18729.1"/>
    </source>
</evidence>
<evidence type="ECO:0000256" key="1">
    <source>
        <dbReference type="SAM" id="SignalP"/>
    </source>
</evidence>
<proteinExistence type="predicted"/>
<dbReference type="InterPro" id="IPR011058">
    <property type="entry name" value="Cyanovirin-N"/>
</dbReference>
<name>A0A176VCU3_MARPO</name>
<dbReference type="Pfam" id="PF08881">
    <property type="entry name" value="CVNH"/>
    <property type="match status" value="1"/>
</dbReference>
<dbReference type="AlphaFoldDB" id="A0A176VCU3"/>
<dbReference type="EMBL" id="LVLJ01004022">
    <property type="protein sequence ID" value="OAE18729.1"/>
    <property type="molecule type" value="Genomic_DNA"/>
</dbReference>
<feature type="signal peptide" evidence="1">
    <location>
        <begin position="1"/>
        <end position="23"/>
    </location>
</feature>
<evidence type="ECO:0000259" key="2">
    <source>
        <dbReference type="SMART" id="SM01111"/>
    </source>
</evidence>
<sequence>MASSNSLFYAVLILYVCASESKSAEACGGFLKYCKAPFSHSGGKLRARCRTNAGNFVAAEVNLDNYLSNVNGNLVPGTGYTKSCQGFGYFLVGASQFIVTANCTKFEGGLRTTGYNVNSRVSSKNGVMKWDTGSCRRRSLLQAADSLREEGVA</sequence>
<dbReference type="Gene3D" id="2.30.60.10">
    <property type="entry name" value="Cyanovirin-N"/>
    <property type="match status" value="1"/>
</dbReference>
<keyword evidence="5" id="KW-1185">Reference proteome</keyword>
<keyword evidence="1" id="KW-0732">Signal</keyword>
<protein>
    <recommendedName>
        <fullName evidence="2">Cyanovirin-N domain-containing protein</fullName>
    </recommendedName>
</protein>
<evidence type="ECO:0000313" key="5">
    <source>
        <dbReference type="Proteomes" id="UP000077202"/>
    </source>
</evidence>
<organism evidence="4 5">
    <name type="scientific">Marchantia polymorpha subsp. ruderalis</name>
    <dbReference type="NCBI Taxonomy" id="1480154"/>
    <lineage>
        <taxon>Eukaryota</taxon>
        <taxon>Viridiplantae</taxon>
        <taxon>Streptophyta</taxon>
        <taxon>Embryophyta</taxon>
        <taxon>Marchantiophyta</taxon>
        <taxon>Marchantiopsida</taxon>
        <taxon>Marchantiidae</taxon>
        <taxon>Marchantiales</taxon>
        <taxon>Marchantiaceae</taxon>
        <taxon>Marchantia</taxon>
    </lineage>
</organism>
<evidence type="ECO:0000313" key="6">
    <source>
        <dbReference type="Proteomes" id="UP001162541"/>
    </source>
</evidence>
<reference evidence="6" key="3">
    <citation type="journal article" date="2020" name="Curr. Biol.">
        <title>Chromatin organization in early land plants reveals an ancestral association between H3K27me3, transposons, and constitutive heterochromatin.</title>
        <authorList>
            <person name="Montgomery S.A."/>
            <person name="Tanizawa Y."/>
            <person name="Galik B."/>
            <person name="Wang N."/>
            <person name="Ito T."/>
            <person name="Mochizuki T."/>
            <person name="Akimcheva S."/>
            <person name="Bowman J.L."/>
            <person name="Cognat V."/>
            <person name="Marechal-Drouard L."/>
            <person name="Ekker H."/>
            <person name="Hong S.F."/>
            <person name="Kohchi T."/>
            <person name="Lin S.S."/>
            <person name="Liu L.D."/>
            <person name="Nakamura Y."/>
            <person name="Valeeva L.R."/>
            <person name="Shakirov E.V."/>
            <person name="Shippen D.E."/>
            <person name="Wei W.L."/>
            <person name="Yagura M."/>
            <person name="Yamaoka S."/>
            <person name="Yamato K.T."/>
            <person name="Liu C."/>
            <person name="Berger F."/>
        </authorList>
    </citation>
    <scope>NUCLEOTIDE SEQUENCE [LARGE SCALE GENOMIC DNA]</scope>
    <source>
        <strain evidence="6">Tak-1</strain>
    </source>
</reference>
<reference evidence="4 5" key="1">
    <citation type="submission" date="2016-03" db="EMBL/GenBank/DDBJ databases">
        <title>Mechanisms controlling the formation of the plant cell surface in tip-growing cells are functionally conserved among land plants.</title>
        <authorList>
            <person name="Honkanen S."/>
            <person name="Jones V.A."/>
            <person name="Morieri G."/>
            <person name="Champion C."/>
            <person name="Hetherington A.J."/>
            <person name="Kelly S."/>
            <person name="Saint-Marcoux D."/>
            <person name="Proust H."/>
            <person name="Prescott H."/>
            <person name="Dolan L."/>
        </authorList>
    </citation>
    <scope>NUCLEOTIDE SEQUENCE [LARGE SCALE GENOMIC DNA]</scope>
    <source>
        <strain evidence="5">cv. Tak-1 and cv. Tak-2</strain>
        <tissue evidence="4">Whole gametophyte</tissue>
    </source>
</reference>
<dbReference type="SUPFAM" id="SSF51322">
    <property type="entry name" value="Cyanovirin-N"/>
    <property type="match status" value="1"/>
</dbReference>
<evidence type="ECO:0000313" key="3">
    <source>
        <dbReference type="EMBL" id="BBN11652.1"/>
    </source>
</evidence>
<feature type="domain" description="Cyanovirin-N" evidence="2">
    <location>
        <begin position="29"/>
        <end position="130"/>
    </location>
</feature>
<dbReference type="SMART" id="SM01111">
    <property type="entry name" value="CVNH"/>
    <property type="match status" value="1"/>
</dbReference>
<accession>A0A176VCU3</accession>
<dbReference type="EMBL" id="AP019870">
    <property type="protein sequence ID" value="BBN11652.1"/>
    <property type="molecule type" value="Genomic_DNA"/>
</dbReference>
<dbReference type="InterPro" id="IPR036673">
    <property type="entry name" value="Cyanovirin-N_sf"/>
</dbReference>
<gene>
    <name evidence="4" type="ORF">AXG93_4846s1210</name>
    <name evidence="3" type="ORF">Mp_5g13700</name>
</gene>
<dbReference type="Proteomes" id="UP000077202">
    <property type="component" value="Unassembled WGS sequence"/>
</dbReference>
<dbReference type="Proteomes" id="UP001162541">
    <property type="component" value="Chromosome 5"/>
</dbReference>
<feature type="chain" id="PRO_5042333685" description="Cyanovirin-N domain-containing protein" evidence="1">
    <location>
        <begin position="24"/>
        <end position="153"/>
    </location>
</feature>